<name>A0A832ZWA5_CALS0</name>
<reference evidence="1" key="1">
    <citation type="journal article" date="2020" name="ISME J.">
        <title>Gammaproteobacteria mediating utilization of methyl-, sulfur- and petroleum organic compounds in deep ocean hydrothermal plumes.</title>
        <authorList>
            <person name="Zhou Z."/>
            <person name="Liu Y."/>
            <person name="Pan J."/>
            <person name="Cron B.R."/>
            <person name="Toner B.M."/>
            <person name="Anantharaman K."/>
            <person name="Breier J.A."/>
            <person name="Dick G.J."/>
            <person name="Li M."/>
        </authorList>
    </citation>
    <scope>NUCLEOTIDE SEQUENCE</scope>
    <source>
        <strain evidence="1">SZUA-1515</strain>
    </source>
</reference>
<dbReference type="Gene3D" id="3.30.110.40">
    <property type="entry name" value="TusA-like domain"/>
    <property type="match status" value="1"/>
</dbReference>
<comment type="caution">
    <text evidence="1">The sequence shown here is derived from an EMBL/GenBank/DDBJ whole genome shotgun (WGS) entry which is preliminary data.</text>
</comment>
<accession>A0A832ZWA5</accession>
<dbReference type="Gene3D" id="2.40.50.100">
    <property type="match status" value="1"/>
</dbReference>
<dbReference type="InterPro" id="IPR036868">
    <property type="entry name" value="TusA-like_sf"/>
</dbReference>
<dbReference type="EMBL" id="DQVM01000068">
    <property type="protein sequence ID" value="HIQ29616.1"/>
    <property type="molecule type" value="Genomic_DNA"/>
</dbReference>
<dbReference type="Pfam" id="PF01597">
    <property type="entry name" value="GCV_H"/>
    <property type="match status" value="1"/>
</dbReference>
<organism evidence="1 2">
    <name type="scientific">Caldiarchaeum subterraneum</name>
    <dbReference type="NCBI Taxonomy" id="311458"/>
    <lineage>
        <taxon>Archaea</taxon>
        <taxon>Nitrososphaerota</taxon>
        <taxon>Candidatus Caldarchaeales</taxon>
        <taxon>Candidatus Caldarchaeaceae</taxon>
        <taxon>Candidatus Caldarchaeum</taxon>
    </lineage>
</organism>
<dbReference type="InterPro" id="IPR033753">
    <property type="entry name" value="GCV_H/Fam206"/>
</dbReference>
<sequence>MNIEGCEIPDDLYYDVENDIWVRGVGENLYQVGLTLPFFYRVGRPTRIKPRPVGSSIKKGSSLATVETPNYVGALYSPFNCEITSINENIVENIVKNPYKTWVVQLRAVENPLDSGLLAGEEAKAIYEEKLRTGKVACFKTFPEHKIIVLAETCEKILTIVGDYFFKHVKKGESLYVVTQDPATEVDMIKWAKDMKQEVLEIRRQDNIIHVLYRKVT</sequence>
<dbReference type="InterPro" id="IPR011053">
    <property type="entry name" value="Single_hybrid_motif"/>
</dbReference>
<proteinExistence type="predicted"/>
<gene>
    <name evidence="1" type="ORF">EYH45_03530</name>
</gene>
<evidence type="ECO:0000313" key="2">
    <source>
        <dbReference type="Proteomes" id="UP000608579"/>
    </source>
</evidence>
<dbReference type="SUPFAM" id="SSF64307">
    <property type="entry name" value="SirA-like"/>
    <property type="match status" value="1"/>
</dbReference>
<dbReference type="AlphaFoldDB" id="A0A832ZWA5"/>
<dbReference type="Proteomes" id="UP000608579">
    <property type="component" value="Unassembled WGS sequence"/>
</dbReference>
<protein>
    <submittedName>
        <fullName evidence="1">Uncharacterized protein</fullName>
    </submittedName>
</protein>
<evidence type="ECO:0000313" key="1">
    <source>
        <dbReference type="EMBL" id="HIQ29616.1"/>
    </source>
</evidence>
<dbReference type="SUPFAM" id="SSF51230">
    <property type="entry name" value="Single hybrid motif"/>
    <property type="match status" value="1"/>
</dbReference>